<feature type="transmembrane region" description="Helical" evidence="1">
    <location>
        <begin position="102"/>
        <end position="119"/>
    </location>
</feature>
<organism evidence="2">
    <name type="scientific">Campylobacter ureolyticus</name>
    <dbReference type="NCBI Taxonomy" id="827"/>
    <lineage>
        <taxon>Bacteria</taxon>
        <taxon>Pseudomonadati</taxon>
        <taxon>Campylobacterota</taxon>
        <taxon>Epsilonproteobacteria</taxon>
        <taxon>Campylobacterales</taxon>
        <taxon>Campylobacteraceae</taxon>
        <taxon>Campylobacter</taxon>
    </lineage>
</organism>
<feature type="transmembrane region" description="Helical" evidence="1">
    <location>
        <begin position="7"/>
        <end position="29"/>
    </location>
</feature>
<keyword evidence="1" id="KW-0812">Transmembrane</keyword>
<keyword evidence="1" id="KW-1133">Transmembrane helix</keyword>
<accession>A0A6N2QVW6</accession>
<reference evidence="2" key="1">
    <citation type="submission" date="2019-11" db="EMBL/GenBank/DDBJ databases">
        <authorList>
            <person name="Feng L."/>
        </authorList>
    </citation>
    <scope>NUCLEOTIDE SEQUENCE</scope>
    <source>
        <strain evidence="2">CUreolyticusLFYP111</strain>
    </source>
</reference>
<sequence length="180" mass="20864">MENKNIINQILCSLGCFIFLFVPLLIFVIPTDILDKCQICLNFTNFMKKYFVSIDIFENVSQIPQVTFFYVSIMWLWSFINMIFLSWMIILAGNTNIKTNTLLAFMGLILLISFSYGYFDGSIPREIMEKGWLSGAKTLNVNMGSRVDMLFYIFIMHCGVSLPLPMVISILIDKFKRNKQ</sequence>
<feature type="transmembrane region" description="Helical" evidence="1">
    <location>
        <begin position="68"/>
        <end position="90"/>
    </location>
</feature>
<proteinExistence type="predicted"/>
<gene>
    <name evidence="2" type="ORF">CULFYP111_00042</name>
</gene>
<dbReference type="EMBL" id="CACRSK010000001">
    <property type="protein sequence ID" value="VYS72607.1"/>
    <property type="molecule type" value="Genomic_DNA"/>
</dbReference>
<name>A0A6N2QVW6_9BACT</name>
<evidence type="ECO:0000256" key="1">
    <source>
        <dbReference type="SAM" id="Phobius"/>
    </source>
</evidence>
<dbReference type="RefSeq" id="WP_156846582.1">
    <property type="nucleotide sequence ID" value="NZ_CACRSK010000001.1"/>
</dbReference>
<protein>
    <submittedName>
        <fullName evidence="2">Uncharacterized protein</fullName>
    </submittedName>
</protein>
<dbReference type="AlphaFoldDB" id="A0A6N2QVW6"/>
<feature type="transmembrane region" description="Helical" evidence="1">
    <location>
        <begin position="149"/>
        <end position="172"/>
    </location>
</feature>
<evidence type="ECO:0000313" key="2">
    <source>
        <dbReference type="EMBL" id="VYS72607.1"/>
    </source>
</evidence>
<keyword evidence="1" id="KW-0472">Membrane</keyword>